<dbReference type="EMBL" id="LR797022">
    <property type="protein sequence ID" value="CAB4182098.1"/>
    <property type="molecule type" value="Genomic_DNA"/>
</dbReference>
<proteinExistence type="predicted"/>
<protein>
    <submittedName>
        <fullName evidence="1">Uncharacterized protein</fullName>
    </submittedName>
</protein>
<gene>
    <name evidence="1" type="ORF">UFOVP1071_143</name>
</gene>
<organism evidence="1">
    <name type="scientific">uncultured Caudovirales phage</name>
    <dbReference type="NCBI Taxonomy" id="2100421"/>
    <lineage>
        <taxon>Viruses</taxon>
        <taxon>Duplodnaviria</taxon>
        <taxon>Heunggongvirae</taxon>
        <taxon>Uroviricota</taxon>
        <taxon>Caudoviricetes</taxon>
        <taxon>Peduoviridae</taxon>
        <taxon>Maltschvirus</taxon>
        <taxon>Maltschvirus maltsch</taxon>
    </lineage>
</organism>
<accession>A0A6J5QMA9</accession>
<evidence type="ECO:0000313" key="1">
    <source>
        <dbReference type="EMBL" id="CAB4182098.1"/>
    </source>
</evidence>
<reference evidence="1" key="1">
    <citation type="submission" date="2020-05" db="EMBL/GenBank/DDBJ databases">
        <authorList>
            <person name="Chiriac C."/>
            <person name="Salcher M."/>
            <person name="Ghai R."/>
            <person name="Kavagutti S V."/>
        </authorList>
    </citation>
    <scope>NUCLEOTIDE SEQUENCE</scope>
</reference>
<name>A0A6J5QMA9_9CAUD</name>
<sequence>MKRFKVFLEDRNDSTLNGQTHSIIDGLNRSKNSIMNNNSNIHAKIIDQKNLKPLSPEEADEHDKAAAEAKENGDYFTGSTFGNSKQRYSVQQALDHARSVPTKKIPTKGFVSQQVSDHWQGDIDRAKKAIPSKDQPILIMKHYSDS</sequence>